<dbReference type="EMBL" id="BMDQ01000001">
    <property type="protein sequence ID" value="GGI56194.1"/>
    <property type="molecule type" value="Genomic_DNA"/>
</dbReference>
<dbReference type="Proteomes" id="UP000624701">
    <property type="component" value="Unassembled WGS sequence"/>
</dbReference>
<sequence length="156" mass="17708">MLTLGTYNLETLNMADKITTHWKGGLTFESDNPSGKKVIMDTGIDGQDERFGLSPKAMMLSSLAGCSALDVISILDKMKSPIDDFKIEVSGELTDEHPRYYHSVIVDYHFYGSDLDKKKCEKAVKLSIDKYCGVMEMFRQFAKVETNNHFHILMKR</sequence>
<evidence type="ECO:0000313" key="2">
    <source>
        <dbReference type="Proteomes" id="UP000624701"/>
    </source>
</evidence>
<dbReference type="InterPro" id="IPR036102">
    <property type="entry name" value="OsmC/Ohrsf"/>
</dbReference>
<accession>A0ABQ2BUQ0</accession>
<dbReference type="Gene3D" id="3.30.300.20">
    <property type="match status" value="1"/>
</dbReference>
<dbReference type="SUPFAM" id="SSF82784">
    <property type="entry name" value="OsmC-like"/>
    <property type="match status" value="1"/>
</dbReference>
<dbReference type="Pfam" id="PF02566">
    <property type="entry name" value="OsmC"/>
    <property type="match status" value="1"/>
</dbReference>
<dbReference type="InterPro" id="IPR015946">
    <property type="entry name" value="KH_dom-like_a/b"/>
</dbReference>
<reference evidence="2" key="1">
    <citation type="journal article" date="2019" name="Int. J. Syst. Evol. Microbiol.">
        <title>The Global Catalogue of Microorganisms (GCM) 10K type strain sequencing project: providing services to taxonomists for standard genome sequencing and annotation.</title>
        <authorList>
            <consortium name="The Broad Institute Genomics Platform"/>
            <consortium name="The Broad Institute Genome Sequencing Center for Infectious Disease"/>
            <person name="Wu L."/>
            <person name="Ma J."/>
        </authorList>
    </citation>
    <scope>NUCLEOTIDE SEQUENCE [LARGE SCALE GENOMIC DNA]</scope>
    <source>
        <strain evidence="2">CCM 8681</strain>
    </source>
</reference>
<proteinExistence type="predicted"/>
<comment type="caution">
    <text evidence="1">The sequence shown here is derived from an EMBL/GenBank/DDBJ whole genome shotgun (WGS) entry which is preliminary data.</text>
</comment>
<keyword evidence="2" id="KW-1185">Reference proteome</keyword>
<evidence type="ECO:0000313" key="1">
    <source>
        <dbReference type="EMBL" id="GGI56194.1"/>
    </source>
</evidence>
<dbReference type="PANTHER" id="PTHR34352:SF1">
    <property type="entry name" value="PROTEIN YHFA"/>
    <property type="match status" value="1"/>
</dbReference>
<name>A0ABQ2BUQ0_9FLAO</name>
<protein>
    <submittedName>
        <fullName evidence="1">OsmC-like protein</fullName>
    </submittedName>
</protein>
<gene>
    <name evidence="1" type="ORF">GCM10011444_05030</name>
</gene>
<organism evidence="1 2">
    <name type="scientific">Winogradskyella haliclonae</name>
    <dbReference type="NCBI Taxonomy" id="2048558"/>
    <lineage>
        <taxon>Bacteria</taxon>
        <taxon>Pseudomonadati</taxon>
        <taxon>Bacteroidota</taxon>
        <taxon>Flavobacteriia</taxon>
        <taxon>Flavobacteriales</taxon>
        <taxon>Flavobacteriaceae</taxon>
        <taxon>Winogradskyella</taxon>
    </lineage>
</organism>
<dbReference type="InterPro" id="IPR003718">
    <property type="entry name" value="OsmC/Ohr_fam"/>
</dbReference>
<dbReference type="PANTHER" id="PTHR34352">
    <property type="entry name" value="PROTEIN YHFA"/>
    <property type="match status" value="1"/>
</dbReference>